<evidence type="ECO:0000256" key="5">
    <source>
        <dbReference type="HAMAP-Rule" id="MF_00416"/>
    </source>
</evidence>
<comment type="subunit">
    <text evidence="5">The basal body constitutes a major portion of the flagellar organelle and consists of four rings (L,P,S, and M) mounted on a central rod.</text>
</comment>
<dbReference type="PANTHER" id="PTHR30381:SF0">
    <property type="entry name" value="FLAGELLAR P-RING PROTEIN"/>
    <property type="match status" value="1"/>
</dbReference>
<comment type="caution">
    <text evidence="6">The sequence shown here is derived from an EMBL/GenBank/DDBJ whole genome shotgun (WGS) entry which is preliminary data.</text>
</comment>
<keyword evidence="3" id="KW-0732">Signal</keyword>
<dbReference type="InterPro" id="IPR001782">
    <property type="entry name" value="Flag_FlgI"/>
</dbReference>
<dbReference type="HAMAP" id="MF_00416">
    <property type="entry name" value="FlgI"/>
    <property type="match status" value="1"/>
</dbReference>
<dbReference type="Proteomes" id="UP000189670">
    <property type="component" value="Unassembled WGS sequence"/>
</dbReference>
<evidence type="ECO:0000313" key="7">
    <source>
        <dbReference type="Proteomes" id="UP000189670"/>
    </source>
</evidence>
<dbReference type="GO" id="GO:0005198">
    <property type="term" value="F:structural molecule activity"/>
    <property type="evidence" value="ECO:0007669"/>
    <property type="project" value="InterPro"/>
</dbReference>
<evidence type="ECO:0000313" key="6">
    <source>
        <dbReference type="EMBL" id="ETR73936.1"/>
    </source>
</evidence>
<gene>
    <name evidence="5" type="primary">flgI</name>
    <name evidence="6" type="ORF">OMM_00598</name>
</gene>
<dbReference type="GO" id="GO:0009428">
    <property type="term" value="C:bacterial-type flagellum basal body, distal rod, P ring"/>
    <property type="evidence" value="ECO:0007669"/>
    <property type="project" value="InterPro"/>
</dbReference>
<name>A0A1V1PGK9_9BACT</name>
<dbReference type="GO" id="GO:0071973">
    <property type="term" value="P:bacterial-type flagellum-dependent cell motility"/>
    <property type="evidence" value="ECO:0007669"/>
    <property type="project" value="InterPro"/>
</dbReference>
<organism evidence="6 7">
    <name type="scientific">Candidatus Magnetoglobus multicellularis str. Araruama</name>
    <dbReference type="NCBI Taxonomy" id="890399"/>
    <lineage>
        <taxon>Bacteria</taxon>
        <taxon>Pseudomonadati</taxon>
        <taxon>Thermodesulfobacteriota</taxon>
        <taxon>Desulfobacteria</taxon>
        <taxon>Desulfobacterales</taxon>
        <taxon>Desulfobacteraceae</taxon>
        <taxon>Candidatus Magnetoglobus</taxon>
    </lineage>
</organism>
<keyword evidence="4 5" id="KW-0975">Bacterial flagellum</keyword>
<keyword evidence="6" id="KW-0969">Cilium</keyword>
<dbReference type="PRINTS" id="PR01010">
    <property type="entry name" value="FLGPRINGFLGI"/>
</dbReference>
<reference evidence="7" key="1">
    <citation type="submission" date="2012-11" db="EMBL/GenBank/DDBJ databases">
        <authorList>
            <person name="Lucero-Rivera Y.E."/>
            <person name="Tovar-Ramirez D."/>
        </authorList>
    </citation>
    <scope>NUCLEOTIDE SEQUENCE [LARGE SCALE GENOMIC DNA]</scope>
    <source>
        <strain evidence="7">Araruama</strain>
    </source>
</reference>
<dbReference type="EMBL" id="ATBP01000031">
    <property type="protein sequence ID" value="ETR73936.1"/>
    <property type="molecule type" value="Genomic_DNA"/>
</dbReference>
<evidence type="ECO:0000256" key="3">
    <source>
        <dbReference type="ARBA" id="ARBA00022729"/>
    </source>
</evidence>
<dbReference type="AlphaFoldDB" id="A0A1V1PGK9"/>
<dbReference type="PANTHER" id="PTHR30381">
    <property type="entry name" value="FLAGELLAR P-RING PERIPLASMIC PROTEIN FLGI"/>
    <property type="match status" value="1"/>
</dbReference>
<accession>A0A1V1PGK9</accession>
<evidence type="ECO:0000256" key="2">
    <source>
        <dbReference type="ARBA" id="ARBA00004117"/>
    </source>
</evidence>
<comment type="similarity">
    <text evidence="5">Belongs to the FlgI family.</text>
</comment>
<evidence type="ECO:0000256" key="1">
    <source>
        <dbReference type="ARBA" id="ARBA00002591"/>
    </source>
</evidence>
<dbReference type="GO" id="GO:0030288">
    <property type="term" value="C:outer membrane-bounded periplasmic space"/>
    <property type="evidence" value="ECO:0007669"/>
    <property type="project" value="InterPro"/>
</dbReference>
<keyword evidence="6" id="KW-0966">Cell projection</keyword>
<dbReference type="Pfam" id="PF02119">
    <property type="entry name" value="FlgI"/>
    <property type="match status" value="1"/>
</dbReference>
<comment type="subcellular location">
    <subcellularLocation>
        <location evidence="2 5">Bacterial flagellum basal body</location>
    </subcellularLocation>
</comment>
<proteinExistence type="inferred from homology"/>
<protein>
    <recommendedName>
        <fullName evidence="5">Flagellar P-ring protein</fullName>
    </recommendedName>
    <alternativeName>
        <fullName evidence="5">Basal body P-ring protein</fullName>
    </alternativeName>
</protein>
<sequence length="391" mass="41029">MIRQTISKTIVCFGIIIIAATTAYAIRLKDMAEFKGVRKNQLMGYGLVVGLNGTGDKAGTDFTVQSLVNMLQHLGVHVDKNSVNMKNVAAVMVTANIPPFAKVGQKIDITISSMGDAQSLQGGTLLLTPLRGVDRKVYALAQGPLSVGGYSIGGAAGGGVTKNHPTVARIARGASVEREIPVTLQGREFLTLLLNNPDFTTAIRVRNSINEKFGQILASTADSGTIQIQVPHNFRNNIVQMIAAIENLQVVPDTKAKVVVNEKTGTVVIGENVRISTVAVAHGNLSIQIKENVNVSQPSPFAPGAPDGTGATQMPLDGGPIMAPGGQTVVAPDTDVYATEEDNKLLLVPSGSTIGELVRALNAIGVTPRDLMTILMSIKAAGALQAEIEIL</sequence>
<keyword evidence="6" id="KW-0282">Flagellum</keyword>
<evidence type="ECO:0000256" key="4">
    <source>
        <dbReference type="ARBA" id="ARBA00023143"/>
    </source>
</evidence>
<dbReference type="NCBIfam" id="NF003676">
    <property type="entry name" value="PRK05303.1"/>
    <property type="match status" value="1"/>
</dbReference>
<comment type="function">
    <text evidence="1 5">Assembles around the rod to form the L-ring and probably protects the motor/basal body from shearing forces during rotation.</text>
</comment>